<dbReference type="RefSeq" id="WP_117487570.1">
    <property type="nucleotide sequence ID" value="NZ_QVIG01000001.1"/>
</dbReference>
<dbReference type="AlphaFoldDB" id="A0A372ZVB6"/>
<sequence>MKRSQQLDLFATAADKPGSAARAVAPRRHLAVVPDTDRRSDLAKLAALHAEAAAIPGLEPAPPAPPSKPKPKVRTFPVPSGTRAHEAAQRIAEAAADAWHSHHGGSRMEIPVGVVAALALWPLKGPDAPRQADWMLGLDADNLVRLIRECWAHWWMRHPDLVHRAAPIATWTEEALNKHELACVKAVAHAAITHGLLTVTGSSDPYDLAECDLMSWMVTTLRSKGAREGLGEYHTPPEICELMARMQLGDCSDVKPGNGFCDPAGGTGGMTRAVAQALREHRIDPATCRWHLNDIDPIAAAGAAVNAILWGLGPNATVWCGDVLAEADTEGLALEEKTAIFKHRDALLGGATMIAAVGRAEAMLAGVTADKAA</sequence>
<accession>A0A372ZVB6</accession>
<evidence type="ECO:0000259" key="2">
    <source>
        <dbReference type="Pfam" id="PF02384"/>
    </source>
</evidence>
<dbReference type="EMBL" id="QVIG01000001">
    <property type="protein sequence ID" value="RGD59372.1"/>
    <property type="molecule type" value="Genomic_DNA"/>
</dbReference>
<keyword evidence="3" id="KW-0808">Transferase</keyword>
<evidence type="ECO:0000313" key="3">
    <source>
        <dbReference type="EMBL" id="RGD59372.1"/>
    </source>
</evidence>
<dbReference type="Pfam" id="PF02384">
    <property type="entry name" value="N6_Mtase"/>
    <property type="match status" value="1"/>
</dbReference>
<dbReference type="Proteomes" id="UP000263377">
    <property type="component" value="Unassembled WGS sequence"/>
</dbReference>
<keyword evidence="3" id="KW-0489">Methyltransferase</keyword>
<keyword evidence="4" id="KW-1185">Reference proteome</keyword>
<dbReference type="GO" id="GO:0008170">
    <property type="term" value="F:N-methyltransferase activity"/>
    <property type="evidence" value="ECO:0007669"/>
    <property type="project" value="InterPro"/>
</dbReference>
<dbReference type="GO" id="GO:0003677">
    <property type="term" value="F:DNA binding"/>
    <property type="evidence" value="ECO:0007669"/>
    <property type="project" value="InterPro"/>
</dbReference>
<feature type="domain" description="DNA methylase adenine-specific" evidence="2">
    <location>
        <begin position="228"/>
        <end position="328"/>
    </location>
</feature>
<evidence type="ECO:0000313" key="4">
    <source>
        <dbReference type="Proteomes" id="UP000263377"/>
    </source>
</evidence>
<feature type="region of interest" description="Disordered" evidence="1">
    <location>
        <begin position="54"/>
        <end position="79"/>
    </location>
</feature>
<dbReference type="InterPro" id="IPR003356">
    <property type="entry name" value="DNA_methylase_A-5"/>
</dbReference>
<name>A0A372ZVB6_9ACTN</name>
<protein>
    <submittedName>
        <fullName evidence="3">SAM-dependent DNA methyltransferase</fullName>
    </submittedName>
</protein>
<organism evidence="3 4">
    <name type="scientific">Kitasatospora xanthocidica</name>
    <dbReference type="NCBI Taxonomy" id="83382"/>
    <lineage>
        <taxon>Bacteria</taxon>
        <taxon>Bacillati</taxon>
        <taxon>Actinomycetota</taxon>
        <taxon>Actinomycetes</taxon>
        <taxon>Kitasatosporales</taxon>
        <taxon>Streptomycetaceae</taxon>
        <taxon>Kitasatospora</taxon>
    </lineage>
</organism>
<gene>
    <name evidence="3" type="ORF">DR950_17670</name>
</gene>
<dbReference type="Gene3D" id="3.40.50.150">
    <property type="entry name" value="Vaccinia Virus protein VP39"/>
    <property type="match status" value="1"/>
</dbReference>
<proteinExistence type="predicted"/>
<dbReference type="GO" id="GO:0032259">
    <property type="term" value="P:methylation"/>
    <property type="evidence" value="ECO:0007669"/>
    <property type="project" value="UniProtKB-KW"/>
</dbReference>
<dbReference type="SUPFAM" id="SSF53335">
    <property type="entry name" value="S-adenosyl-L-methionine-dependent methyltransferases"/>
    <property type="match status" value="1"/>
</dbReference>
<dbReference type="InterPro" id="IPR029063">
    <property type="entry name" value="SAM-dependent_MTases_sf"/>
</dbReference>
<evidence type="ECO:0000256" key="1">
    <source>
        <dbReference type="SAM" id="MobiDB-lite"/>
    </source>
</evidence>
<comment type="caution">
    <text evidence="3">The sequence shown here is derived from an EMBL/GenBank/DDBJ whole genome shotgun (WGS) entry which is preliminary data.</text>
</comment>
<reference evidence="3 4" key="1">
    <citation type="submission" date="2018-08" db="EMBL/GenBank/DDBJ databases">
        <title>Diversity &amp; Physiological Properties of Lignin-Decomposing Actinobacteria from Soil.</title>
        <authorList>
            <person name="Roh S.G."/>
            <person name="Kim S.B."/>
        </authorList>
    </citation>
    <scope>NUCLEOTIDE SEQUENCE [LARGE SCALE GENOMIC DNA]</scope>
    <source>
        <strain evidence="3 4">MMS17-GH009</strain>
    </source>
</reference>
<feature type="compositionally biased region" description="Pro residues" evidence="1">
    <location>
        <begin position="59"/>
        <end position="68"/>
    </location>
</feature>